<reference evidence="3 4" key="1">
    <citation type="submission" date="2018-04" db="EMBL/GenBank/DDBJ databases">
        <title>Polynucleobacter sp. UH21B genome.</title>
        <authorList>
            <person name="Hahn M.W."/>
        </authorList>
    </citation>
    <scope>NUCLEOTIDE SEQUENCE [LARGE SCALE GENOMIC DNA]</scope>
    <source>
        <strain evidence="3 4">MWH-UH21B</strain>
    </source>
</reference>
<organism evidence="3 4">
    <name type="scientific">Polynucleobacter tropicus</name>
    <dbReference type="NCBI Taxonomy" id="1743174"/>
    <lineage>
        <taxon>Bacteria</taxon>
        <taxon>Pseudomonadati</taxon>
        <taxon>Pseudomonadota</taxon>
        <taxon>Betaproteobacteria</taxon>
        <taxon>Burkholderiales</taxon>
        <taxon>Burkholderiaceae</taxon>
        <taxon>Polynucleobacter</taxon>
    </lineage>
</organism>
<evidence type="ECO:0000313" key="4">
    <source>
        <dbReference type="Proteomes" id="UP000503312"/>
    </source>
</evidence>
<evidence type="ECO:0000259" key="2">
    <source>
        <dbReference type="Pfam" id="PF12804"/>
    </source>
</evidence>
<dbReference type="GO" id="GO:0016779">
    <property type="term" value="F:nucleotidyltransferase activity"/>
    <property type="evidence" value="ECO:0007669"/>
    <property type="project" value="UniProtKB-ARBA"/>
</dbReference>
<evidence type="ECO:0000313" key="3">
    <source>
        <dbReference type="EMBL" id="QKM64745.1"/>
    </source>
</evidence>
<dbReference type="KEGG" id="ptrp:DCO17_05560"/>
<keyword evidence="3" id="KW-0808">Transferase</keyword>
<dbReference type="InterPro" id="IPR025877">
    <property type="entry name" value="MobA-like_NTP_Trfase"/>
</dbReference>
<sequence length="213" mass="23548">MTSLRKPSNLRLAIVLLAAGEGSRMGSVPKALLQKDGKTLLERFCTTVKGLHPVEFVVITGFHATPIEQELNRLAKLMDLSITIMHNQNASTGQASSVRLALESLKNEFDVVAMCLSDQPQIGEDELIALLNQFVDREPNQDVVMPIVSGQRGNPVLFSRKAVEEMLQIPGMVCRSFTDKNPNRVKIFNSDNDAYVLDVDTDADIQRLGITRD</sequence>
<dbReference type="Gene3D" id="3.90.550.10">
    <property type="entry name" value="Spore Coat Polysaccharide Biosynthesis Protein SpsA, Chain A"/>
    <property type="match status" value="1"/>
</dbReference>
<dbReference type="InterPro" id="IPR029044">
    <property type="entry name" value="Nucleotide-diphossugar_trans"/>
</dbReference>
<dbReference type="Proteomes" id="UP000503312">
    <property type="component" value="Chromosome"/>
</dbReference>
<evidence type="ECO:0000256" key="1">
    <source>
        <dbReference type="ARBA" id="ARBA00022842"/>
    </source>
</evidence>
<keyword evidence="4" id="KW-1185">Reference proteome</keyword>
<feature type="domain" description="MobA-like NTP transferase" evidence="2">
    <location>
        <begin position="15"/>
        <end position="171"/>
    </location>
</feature>
<dbReference type="RefSeq" id="WP_173955784.1">
    <property type="nucleotide sequence ID" value="NZ_CP028942.1"/>
</dbReference>
<dbReference type="PANTHER" id="PTHR43777:SF1">
    <property type="entry name" value="MOLYBDENUM COFACTOR CYTIDYLYLTRANSFERASE"/>
    <property type="match status" value="1"/>
</dbReference>
<keyword evidence="1" id="KW-0460">Magnesium</keyword>
<dbReference type="Pfam" id="PF12804">
    <property type="entry name" value="NTP_transf_3"/>
    <property type="match status" value="1"/>
</dbReference>
<gene>
    <name evidence="3" type="ORF">DCO17_05560</name>
</gene>
<protein>
    <submittedName>
        <fullName evidence="3">Nucleotidyltransferase family protein</fullName>
    </submittedName>
</protein>
<name>A0A6M9Q132_9BURK</name>
<proteinExistence type="predicted"/>
<dbReference type="EMBL" id="CP028942">
    <property type="protein sequence ID" value="QKM64745.1"/>
    <property type="molecule type" value="Genomic_DNA"/>
</dbReference>
<accession>A0A6M9Q132</accession>
<dbReference type="CDD" id="cd04182">
    <property type="entry name" value="GT_2_like_f"/>
    <property type="match status" value="1"/>
</dbReference>
<dbReference type="SUPFAM" id="SSF53448">
    <property type="entry name" value="Nucleotide-diphospho-sugar transferases"/>
    <property type="match status" value="1"/>
</dbReference>
<dbReference type="PANTHER" id="PTHR43777">
    <property type="entry name" value="MOLYBDENUM COFACTOR CYTIDYLYLTRANSFERASE"/>
    <property type="match status" value="1"/>
</dbReference>
<dbReference type="AlphaFoldDB" id="A0A6M9Q132"/>